<dbReference type="GO" id="GO:0048188">
    <property type="term" value="C:Set1C/COMPASS complex"/>
    <property type="evidence" value="ECO:0007669"/>
    <property type="project" value="InterPro"/>
</dbReference>
<dbReference type="STRING" id="1036808.A0A0C2ZHS7"/>
<evidence type="ECO:0000256" key="7">
    <source>
        <dbReference type="SAM" id="MobiDB-lite"/>
    </source>
</evidence>
<dbReference type="PROSITE" id="PS50016">
    <property type="entry name" value="ZF_PHD_2"/>
    <property type="match status" value="1"/>
</dbReference>
<dbReference type="Pfam" id="PF00628">
    <property type="entry name" value="PHD"/>
    <property type="match status" value="1"/>
</dbReference>
<feature type="region of interest" description="Disordered" evidence="7">
    <location>
        <begin position="783"/>
        <end position="814"/>
    </location>
</feature>
<evidence type="ECO:0000256" key="4">
    <source>
        <dbReference type="ARBA" id="ARBA00022833"/>
    </source>
</evidence>
<dbReference type="AlphaFoldDB" id="A0A0C2ZHS7"/>
<keyword evidence="2" id="KW-0479">Metal-binding</keyword>
<comment type="subcellular location">
    <subcellularLocation>
        <location evidence="1">Nucleus</location>
    </subcellularLocation>
</comment>
<dbReference type="SUPFAM" id="SSF57903">
    <property type="entry name" value="FYVE/PHD zinc finger"/>
    <property type="match status" value="1"/>
</dbReference>
<gene>
    <name evidence="9" type="ORF">SCLCIDRAFT_18193</name>
</gene>
<keyword evidence="3 6" id="KW-0863">Zinc-finger</keyword>
<evidence type="ECO:0000256" key="5">
    <source>
        <dbReference type="ARBA" id="ARBA00023242"/>
    </source>
</evidence>
<feature type="region of interest" description="Disordered" evidence="7">
    <location>
        <begin position="257"/>
        <end position="277"/>
    </location>
</feature>
<evidence type="ECO:0000259" key="8">
    <source>
        <dbReference type="PROSITE" id="PS50016"/>
    </source>
</evidence>
<feature type="compositionally biased region" description="Basic and acidic residues" evidence="7">
    <location>
        <begin position="404"/>
        <end position="414"/>
    </location>
</feature>
<dbReference type="Proteomes" id="UP000053989">
    <property type="component" value="Unassembled WGS sequence"/>
</dbReference>
<organism evidence="9 10">
    <name type="scientific">Scleroderma citrinum Foug A</name>
    <dbReference type="NCBI Taxonomy" id="1036808"/>
    <lineage>
        <taxon>Eukaryota</taxon>
        <taxon>Fungi</taxon>
        <taxon>Dikarya</taxon>
        <taxon>Basidiomycota</taxon>
        <taxon>Agaricomycotina</taxon>
        <taxon>Agaricomycetes</taxon>
        <taxon>Agaricomycetidae</taxon>
        <taxon>Boletales</taxon>
        <taxon>Sclerodermatineae</taxon>
        <taxon>Sclerodermataceae</taxon>
        <taxon>Scleroderma</taxon>
    </lineage>
</organism>
<keyword evidence="10" id="KW-1185">Reference proteome</keyword>
<evidence type="ECO:0000256" key="3">
    <source>
        <dbReference type="ARBA" id="ARBA00022771"/>
    </source>
</evidence>
<dbReference type="InterPro" id="IPR011011">
    <property type="entry name" value="Znf_FYVE_PHD"/>
</dbReference>
<feature type="region of interest" description="Disordered" evidence="7">
    <location>
        <begin position="1"/>
        <end position="214"/>
    </location>
</feature>
<dbReference type="Gene3D" id="3.30.40.10">
    <property type="entry name" value="Zinc/RING finger domain, C3HC4 (zinc finger)"/>
    <property type="match status" value="1"/>
</dbReference>
<dbReference type="InterPro" id="IPR013083">
    <property type="entry name" value="Znf_RING/FYVE/PHD"/>
</dbReference>
<feature type="compositionally biased region" description="Polar residues" evidence="7">
    <location>
        <begin position="147"/>
        <end position="156"/>
    </location>
</feature>
<keyword evidence="5" id="KW-0539">Nucleus</keyword>
<dbReference type="OrthoDB" id="436852at2759"/>
<feature type="domain" description="PHD-type" evidence="8">
    <location>
        <begin position="546"/>
        <end position="598"/>
    </location>
</feature>
<feature type="compositionally biased region" description="Polar residues" evidence="7">
    <location>
        <begin position="109"/>
        <end position="118"/>
    </location>
</feature>
<dbReference type="InterPro" id="IPR037869">
    <property type="entry name" value="Spp1/CFP1"/>
</dbReference>
<feature type="region of interest" description="Disordered" evidence="7">
    <location>
        <begin position="642"/>
        <end position="686"/>
    </location>
</feature>
<feature type="compositionally biased region" description="Basic residues" evidence="7">
    <location>
        <begin position="394"/>
        <end position="403"/>
    </location>
</feature>
<dbReference type="InterPro" id="IPR001965">
    <property type="entry name" value="Znf_PHD"/>
</dbReference>
<protein>
    <recommendedName>
        <fullName evidence="8">PHD-type domain-containing protein</fullName>
    </recommendedName>
</protein>
<feature type="compositionally biased region" description="Basic and acidic residues" evidence="7">
    <location>
        <begin position="1"/>
        <end position="13"/>
    </location>
</feature>
<dbReference type="PANTHER" id="PTHR46174:SF1">
    <property type="entry name" value="CXXC-TYPE ZINC FINGER PROTEIN 1"/>
    <property type="match status" value="1"/>
</dbReference>
<evidence type="ECO:0000313" key="10">
    <source>
        <dbReference type="Proteomes" id="UP000053989"/>
    </source>
</evidence>
<evidence type="ECO:0000256" key="1">
    <source>
        <dbReference type="ARBA" id="ARBA00004123"/>
    </source>
</evidence>
<evidence type="ECO:0000313" key="9">
    <source>
        <dbReference type="EMBL" id="KIM52357.1"/>
    </source>
</evidence>
<keyword evidence="4" id="KW-0862">Zinc</keyword>
<reference evidence="10" key="2">
    <citation type="submission" date="2015-01" db="EMBL/GenBank/DDBJ databases">
        <title>Evolutionary Origins and Diversification of the Mycorrhizal Mutualists.</title>
        <authorList>
            <consortium name="DOE Joint Genome Institute"/>
            <consortium name="Mycorrhizal Genomics Consortium"/>
            <person name="Kohler A."/>
            <person name="Kuo A."/>
            <person name="Nagy L.G."/>
            <person name="Floudas D."/>
            <person name="Copeland A."/>
            <person name="Barry K.W."/>
            <person name="Cichocki N."/>
            <person name="Veneault-Fourrey C."/>
            <person name="LaButti K."/>
            <person name="Lindquist E.A."/>
            <person name="Lipzen A."/>
            <person name="Lundell T."/>
            <person name="Morin E."/>
            <person name="Murat C."/>
            <person name="Riley R."/>
            <person name="Ohm R."/>
            <person name="Sun H."/>
            <person name="Tunlid A."/>
            <person name="Henrissat B."/>
            <person name="Grigoriev I.V."/>
            <person name="Hibbett D.S."/>
            <person name="Martin F."/>
        </authorList>
    </citation>
    <scope>NUCLEOTIDE SEQUENCE [LARGE SCALE GENOMIC DNA]</scope>
    <source>
        <strain evidence="10">Foug A</strain>
    </source>
</reference>
<dbReference type="SMART" id="SM00249">
    <property type="entry name" value="PHD"/>
    <property type="match status" value="1"/>
</dbReference>
<dbReference type="GO" id="GO:0008270">
    <property type="term" value="F:zinc ion binding"/>
    <property type="evidence" value="ECO:0007669"/>
    <property type="project" value="UniProtKB-KW"/>
</dbReference>
<dbReference type="InterPro" id="IPR019787">
    <property type="entry name" value="Znf_PHD-finger"/>
</dbReference>
<proteinExistence type="predicted"/>
<reference evidence="9 10" key="1">
    <citation type="submission" date="2014-04" db="EMBL/GenBank/DDBJ databases">
        <authorList>
            <consortium name="DOE Joint Genome Institute"/>
            <person name="Kuo A."/>
            <person name="Kohler A."/>
            <person name="Nagy L.G."/>
            <person name="Floudas D."/>
            <person name="Copeland A."/>
            <person name="Barry K.W."/>
            <person name="Cichocki N."/>
            <person name="Veneault-Fourrey C."/>
            <person name="LaButti K."/>
            <person name="Lindquist E.A."/>
            <person name="Lipzen A."/>
            <person name="Lundell T."/>
            <person name="Morin E."/>
            <person name="Murat C."/>
            <person name="Sun H."/>
            <person name="Tunlid A."/>
            <person name="Henrissat B."/>
            <person name="Grigoriev I.V."/>
            <person name="Hibbett D.S."/>
            <person name="Martin F."/>
            <person name="Nordberg H.P."/>
            <person name="Cantor M.N."/>
            <person name="Hua S.X."/>
        </authorList>
    </citation>
    <scope>NUCLEOTIDE SEQUENCE [LARGE SCALE GENOMIC DNA]</scope>
    <source>
        <strain evidence="9 10">Foug A</strain>
    </source>
</reference>
<dbReference type="GO" id="GO:0045893">
    <property type="term" value="P:positive regulation of DNA-templated transcription"/>
    <property type="evidence" value="ECO:0007669"/>
    <property type="project" value="TreeGrafter"/>
</dbReference>
<feature type="region of interest" description="Disordered" evidence="7">
    <location>
        <begin position="460"/>
        <end position="484"/>
    </location>
</feature>
<accession>A0A0C2ZHS7</accession>
<name>A0A0C2ZHS7_9AGAM</name>
<dbReference type="PANTHER" id="PTHR46174">
    <property type="entry name" value="CXXC-TYPE ZINC FINGER PROTEIN 1"/>
    <property type="match status" value="1"/>
</dbReference>
<feature type="region of interest" description="Disordered" evidence="7">
    <location>
        <begin position="380"/>
        <end position="429"/>
    </location>
</feature>
<dbReference type="EMBL" id="KN822213">
    <property type="protein sequence ID" value="KIM52357.1"/>
    <property type="molecule type" value="Genomic_DNA"/>
</dbReference>
<sequence>MALEPHSAEKSLNGRDTAPAVITPPKHASRDPLSGLAGWPLCSEGQAGAPGGRRFVGTSEGADFQSPATLSSYLLPDSETLSRPVRRSTMLPTEFRAYTTPSPPPPPFRSQQTLTPESSPLPMRFRGGASNAQPVCKSAQDPDTILGRTSRSSRSATPDGRKLLPDEGNALHANASHVDLPCTPPRKSPVSLPRGGDDGQDASISQAGKSNAEAGGKISQICAQLIENHLMHAQEAEARRPDYLKRTKRTAQELDLATDTDGTPQGSALQPAANIGITDSPVKGRRLTLFQETSDESFEESLMAGGYGRYHSDALRWRQSENESCHVVDTAAEPSVVSEREKKKKSRLTAFLEPPLASSSKTQLVPVEVEGCGRVLINVDAAEPPASPKPTPSKGRRSRKKKKAGVDARGDKDGVITPAEAKVDGPNWPDAQFPWGCRVAQGGMENPEEEERLRHIENFLDRDTDEEEGEEGASSRVRSSAEEIRGGREKMCPLVYYSEAREMDSTTTSVVPSDPADARTALLSKRSVRELSQRLLRRRNAGGDGSGVCICNEPDNERDLVQCDGCQVWYHLDCIGIESMSELGREEDPWFCADCAEVRTPPPVMFSLPEPTLVPTDDKLNVDAGYDPLFFQAGLHPSPVTPWTSSHRMPRTPPRSHTGPYFSSGSSWDEAASRAGPHTPQFPSSQDVRVYTTPTLESPFDPTSTPSRGIKFGAPFATPKNGLWRSQDLFHTPTRPAGIAFGRQFAQYPSKDDTSVAALASSNSLTRDFTPVVRNLMDSGRVLQSPLAGKRSRHGADARLSMSRADTKQDARRS</sequence>
<dbReference type="InParanoid" id="A0A0C2ZHS7"/>
<feature type="compositionally biased region" description="Basic and acidic residues" evidence="7">
    <location>
        <begin position="805"/>
        <end position="814"/>
    </location>
</feature>
<dbReference type="HOGENOM" id="CLU_013082_0_0_1"/>
<evidence type="ECO:0000256" key="6">
    <source>
        <dbReference type="PROSITE-ProRule" id="PRU00146"/>
    </source>
</evidence>
<evidence type="ECO:0000256" key="2">
    <source>
        <dbReference type="ARBA" id="ARBA00022723"/>
    </source>
</evidence>
<dbReference type="InterPro" id="IPR019786">
    <property type="entry name" value="Zinc_finger_PHD-type_CS"/>
</dbReference>
<dbReference type="PROSITE" id="PS01359">
    <property type="entry name" value="ZF_PHD_1"/>
    <property type="match status" value="1"/>
</dbReference>